<dbReference type="Proteomes" id="UP000318141">
    <property type="component" value="Unassembled WGS sequence"/>
</dbReference>
<organism evidence="2 3">
    <name type="scientific">Cupriavidus gilardii J11</name>
    <dbReference type="NCBI Taxonomy" id="936133"/>
    <lineage>
        <taxon>Bacteria</taxon>
        <taxon>Pseudomonadati</taxon>
        <taxon>Pseudomonadota</taxon>
        <taxon>Betaproteobacteria</taxon>
        <taxon>Burkholderiales</taxon>
        <taxon>Burkholderiaceae</taxon>
        <taxon>Cupriavidus</taxon>
    </lineage>
</organism>
<evidence type="ECO:0000256" key="1">
    <source>
        <dbReference type="SAM" id="MobiDB-lite"/>
    </source>
</evidence>
<evidence type="ECO:0000313" key="2">
    <source>
        <dbReference type="EMBL" id="TWG79506.1"/>
    </source>
</evidence>
<protein>
    <submittedName>
        <fullName evidence="2">Uncharacterized protein</fullName>
    </submittedName>
</protein>
<accession>A0A562B2Z1</accession>
<sequence length="507" mass="55941">MPASLTFKYSPPHTISEFGRMAGPPKPYLSSRRYVRLGPYSGHVTYSPGDTGTTGTIVLDVKRNLLRRLFDSLRSRGSIPFSGKRALTASELTRCQRIEMLYSRAYLAARTAFAQAQAPIPDAAATHNTKTAAIEEIEALHRAFRCANDPLRQRSAAFDLAAKGPRHWAHALKILAEPPVAAVFWSSPHAVRKMLSHCSDTASLLSLVGDDPAVGKMRLETIFRDEKAVARVSALLCHDIANQPDLERAWRFLRRFMTSDRASAFSGYVLPRPLDRPEHAAPILAALFDKMVSYRDAGTIMRTGLGLDARLYRTHLSIALRDNKGLRERLLASIEDDAHVVYLFATEPNSKVMNYDPGAASSSDTSEKIIKDKQLETRRFALDMFTFITGERAYNPLFSNMATVAMDYACQGAMDLVWGHKEIAGRIGTVAIRYRGPNFAFIEPLMKCHPDPAVIRLLKTDNPLHTPPRTAEAPLPAGAARTPGKRNGKAPCQASMSAQMLCAHAKA</sequence>
<name>A0A562B2Z1_9BURK</name>
<feature type="region of interest" description="Disordered" evidence="1">
    <location>
        <begin position="461"/>
        <end position="491"/>
    </location>
</feature>
<proteinExistence type="predicted"/>
<evidence type="ECO:0000313" key="3">
    <source>
        <dbReference type="Proteomes" id="UP000318141"/>
    </source>
</evidence>
<gene>
    <name evidence="2" type="ORF">L602_006000000070</name>
</gene>
<dbReference type="EMBL" id="VLJN01000057">
    <property type="protein sequence ID" value="TWG79506.1"/>
    <property type="molecule type" value="Genomic_DNA"/>
</dbReference>
<dbReference type="AlphaFoldDB" id="A0A562B2Z1"/>
<keyword evidence="3" id="KW-1185">Reference proteome</keyword>
<reference evidence="2 3" key="1">
    <citation type="submission" date="2019-07" db="EMBL/GenBank/DDBJ databases">
        <title>Genome sequencing of lignin-degrading bacterial isolates.</title>
        <authorList>
            <person name="Gladden J."/>
        </authorList>
    </citation>
    <scope>NUCLEOTIDE SEQUENCE [LARGE SCALE GENOMIC DNA]</scope>
    <source>
        <strain evidence="2 3">J11</strain>
    </source>
</reference>
<comment type="caution">
    <text evidence="2">The sequence shown here is derived from an EMBL/GenBank/DDBJ whole genome shotgun (WGS) entry which is preliminary data.</text>
</comment>